<reference evidence="1 2" key="1">
    <citation type="journal article" date="2009" name="Science">
        <title>Green evolution and dynamic adaptations revealed by genomes of the marine picoeukaryotes Micromonas.</title>
        <authorList>
            <person name="Worden A.Z."/>
            <person name="Lee J.H."/>
            <person name="Mock T."/>
            <person name="Rouze P."/>
            <person name="Simmons M.P."/>
            <person name="Aerts A.L."/>
            <person name="Allen A.E."/>
            <person name="Cuvelier M.L."/>
            <person name="Derelle E."/>
            <person name="Everett M.V."/>
            <person name="Foulon E."/>
            <person name="Grimwood J."/>
            <person name="Gundlach H."/>
            <person name="Henrissat B."/>
            <person name="Napoli C."/>
            <person name="McDonald S.M."/>
            <person name="Parker M.S."/>
            <person name="Rombauts S."/>
            <person name="Salamov A."/>
            <person name="Von Dassow P."/>
            <person name="Badger J.H."/>
            <person name="Coutinho P.M."/>
            <person name="Demir E."/>
            <person name="Dubchak I."/>
            <person name="Gentemann C."/>
            <person name="Eikrem W."/>
            <person name="Gready J.E."/>
            <person name="John U."/>
            <person name="Lanier W."/>
            <person name="Lindquist E.A."/>
            <person name="Lucas S."/>
            <person name="Mayer K.F."/>
            <person name="Moreau H."/>
            <person name="Not F."/>
            <person name="Otillar R."/>
            <person name="Panaud O."/>
            <person name="Pangilinan J."/>
            <person name="Paulsen I."/>
            <person name="Piegu B."/>
            <person name="Poliakov A."/>
            <person name="Robbens S."/>
            <person name="Schmutz J."/>
            <person name="Toulza E."/>
            <person name="Wyss T."/>
            <person name="Zelensky A."/>
            <person name="Zhou K."/>
            <person name="Armbrust E.V."/>
            <person name="Bhattacharya D."/>
            <person name="Goodenough U.W."/>
            <person name="Van de Peer Y."/>
            <person name="Grigoriev I.V."/>
        </authorList>
    </citation>
    <scope>NUCLEOTIDE SEQUENCE [LARGE SCALE GENOMIC DNA]</scope>
    <source>
        <strain evidence="1 2">CCMP1545</strain>
    </source>
</reference>
<name>C1NAK1_MICPC</name>
<gene>
    <name evidence="1" type="ORF">MICPUCDRAFT_54947</name>
</gene>
<organism evidence="2">
    <name type="scientific">Micromonas pusilla (strain CCMP1545)</name>
    <name type="common">Picoplanktonic green alga</name>
    <dbReference type="NCBI Taxonomy" id="564608"/>
    <lineage>
        <taxon>Eukaryota</taxon>
        <taxon>Viridiplantae</taxon>
        <taxon>Chlorophyta</taxon>
        <taxon>Mamiellophyceae</taxon>
        <taxon>Mamiellales</taxon>
        <taxon>Mamiellaceae</taxon>
        <taxon>Micromonas</taxon>
    </lineage>
</organism>
<dbReference type="AlphaFoldDB" id="C1NAK1"/>
<protein>
    <submittedName>
        <fullName evidence="1">Predicted protein</fullName>
    </submittedName>
</protein>
<dbReference type="GeneID" id="9690363"/>
<proteinExistence type="predicted"/>
<dbReference type="Proteomes" id="UP000001876">
    <property type="component" value="Unassembled WGS sequence"/>
</dbReference>
<dbReference type="RefSeq" id="XP_003064975.1">
    <property type="nucleotide sequence ID" value="XM_003064929.1"/>
</dbReference>
<evidence type="ECO:0000313" key="2">
    <source>
        <dbReference type="Proteomes" id="UP000001876"/>
    </source>
</evidence>
<evidence type="ECO:0000313" key="1">
    <source>
        <dbReference type="EMBL" id="EEH50955.1"/>
    </source>
</evidence>
<keyword evidence="2" id="KW-1185">Reference proteome</keyword>
<dbReference type="KEGG" id="mpp:MICPUCDRAFT_54947"/>
<sequence>MRTVIGFYSALVFILVRRLKLVEPVWKSSSVYIQRVVTIALLFSLVRGLEASRAHIYRRLSSRGSCVLVITARIL</sequence>
<dbReference type="EMBL" id="GG663753">
    <property type="protein sequence ID" value="EEH50955.1"/>
    <property type="molecule type" value="Genomic_DNA"/>
</dbReference>
<accession>C1NAK1</accession>